<feature type="chain" id="PRO_5046438766" evidence="1">
    <location>
        <begin position="24"/>
        <end position="663"/>
    </location>
</feature>
<dbReference type="Pfam" id="PF13360">
    <property type="entry name" value="PQQ_2"/>
    <property type="match status" value="1"/>
</dbReference>
<dbReference type="RefSeq" id="WP_380018535.1">
    <property type="nucleotide sequence ID" value="NZ_JBHSHD010000002.1"/>
</dbReference>
<evidence type="ECO:0000313" key="5">
    <source>
        <dbReference type="Proteomes" id="UP001595886"/>
    </source>
</evidence>
<gene>
    <name evidence="4" type="ORF">ACFO6Q_00610</name>
</gene>
<dbReference type="PROSITE" id="PS51257">
    <property type="entry name" value="PROKAR_LIPOPROTEIN"/>
    <property type="match status" value="1"/>
</dbReference>
<sequence length="663" mass="68653">MRTKVPFSAGVLAACCLCSTASAADWLQWGYDPSHSSNNPDEATVGADNVAQLTRRYQITMASNANVAPVLARAIQTPGGTRDLLFVTAQNGRLTAYDAFDGSIVWTAGTTTSSPIITDGSPAIDPNRQFVYAYGTDGKVHKYGIGDGSEVLDGGWPQIATLKPSVEKGASALAFATSGGATYLYAVNSGYVGDQGDYQGHLTAIDLGSGSQKVFNTLCSDIEIHMVLNGNPGTTDCDERQNGIWSRPGATYDPATDRIYITTGNGLFNAHTGGFHWGDSVLALKPDGSGRGAGLPMDSYTPTNYSQLDGQDIDLGSASLSILPVPAASTVQHLGLQTGKDSKLRLIDLDDMSGTGAPGGVGGEIQLINVPLSEFWMKTQPAIWVDHGGDGATWVFMANGAGLSGLKLVLDSANKPFLQSTWTQDADATSAIVANDVVYHAGSCSGGNCLFARDPHDGTVLWTSPTIGNLKWQSPILVNGALYVAAGTKLSRFDLGDTGATHTVTPSAGAHGRLAPDTPQTVDDGATTSFTATPDEHYRIDAVTGCGGSLAGSVYTTGPIGADCTVEATFAILTHTVTPEFTTGGSVAPSTAQTVDDGATTSFTITPDVPGGTFEAEGCGGSLKGSVYTTGPVSADCTVTVTFAGDDWIFRDGFELPAGHRSH</sequence>
<name>A0ABV9QTM3_9GAMM</name>
<proteinExistence type="predicted"/>
<keyword evidence="1" id="KW-0732">Signal</keyword>
<evidence type="ECO:0000256" key="1">
    <source>
        <dbReference type="SAM" id="SignalP"/>
    </source>
</evidence>
<protein>
    <submittedName>
        <fullName evidence="4">PQQ-binding-like beta-propeller repeat protein</fullName>
    </submittedName>
</protein>
<organism evidence="4 5">
    <name type="scientific">Dokdonella ginsengisoli</name>
    <dbReference type="NCBI Taxonomy" id="363846"/>
    <lineage>
        <taxon>Bacteria</taxon>
        <taxon>Pseudomonadati</taxon>
        <taxon>Pseudomonadota</taxon>
        <taxon>Gammaproteobacteria</taxon>
        <taxon>Lysobacterales</taxon>
        <taxon>Rhodanobacteraceae</taxon>
        <taxon>Dokdonella</taxon>
    </lineage>
</organism>
<dbReference type="Proteomes" id="UP001595886">
    <property type="component" value="Unassembled WGS sequence"/>
</dbReference>
<feature type="signal peptide" evidence="1">
    <location>
        <begin position="1"/>
        <end position="23"/>
    </location>
</feature>
<evidence type="ECO:0000313" key="4">
    <source>
        <dbReference type="EMBL" id="MFC4818802.1"/>
    </source>
</evidence>
<accession>A0ABV9QTM3</accession>
<dbReference type="InterPro" id="IPR015943">
    <property type="entry name" value="WD40/YVTN_repeat-like_dom_sf"/>
</dbReference>
<dbReference type="InterPro" id="IPR044060">
    <property type="entry name" value="Bacterial_rp_domain"/>
</dbReference>
<evidence type="ECO:0000259" key="3">
    <source>
        <dbReference type="Pfam" id="PF18998"/>
    </source>
</evidence>
<dbReference type="EMBL" id="JBHSHD010000002">
    <property type="protein sequence ID" value="MFC4818802.1"/>
    <property type="molecule type" value="Genomic_DNA"/>
</dbReference>
<reference evidence="5" key="1">
    <citation type="journal article" date="2019" name="Int. J. Syst. Evol. Microbiol.">
        <title>The Global Catalogue of Microorganisms (GCM) 10K type strain sequencing project: providing services to taxonomists for standard genome sequencing and annotation.</title>
        <authorList>
            <consortium name="The Broad Institute Genomics Platform"/>
            <consortium name="The Broad Institute Genome Sequencing Center for Infectious Disease"/>
            <person name="Wu L."/>
            <person name="Ma J."/>
        </authorList>
    </citation>
    <scope>NUCLEOTIDE SEQUENCE [LARGE SCALE GENOMIC DNA]</scope>
    <source>
        <strain evidence="5">CCUG 30340</strain>
    </source>
</reference>
<dbReference type="Pfam" id="PF18998">
    <property type="entry name" value="Flg_new_2"/>
    <property type="match status" value="1"/>
</dbReference>
<feature type="domain" description="Bacterial repeat" evidence="3">
    <location>
        <begin position="503"/>
        <end position="571"/>
    </location>
</feature>
<dbReference type="SUPFAM" id="SSF50998">
    <property type="entry name" value="Quinoprotein alcohol dehydrogenase-like"/>
    <property type="match status" value="2"/>
</dbReference>
<dbReference type="InterPro" id="IPR018391">
    <property type="entry name" value="PQQ_b-propeller_rpt"/>
</dbReference>
<comment type="caution">
    <text evidence="4">The sequence shown here is derived from an EMBL/GenBank/DDBJ whole genome shotgun (WGS) entry which is preliminary data.</text>
</comment>
<dbReference type="InterPro" id="IPR002372">
    <property type="entry name" value="PQQ_rpt_dom"/>
</dbReference>
<dbReference type="SMART" id="SM00564">
    <property type="entry name" value="PQQ"/>
    <property type="match status" value="2"/>
</dbReference>
<keyword evidence="5" id="KW-1185">Reference proteome</keyword>
<dbReference type="InterPro" id="IPR011047">
    <property type="entry name" value="Quinoprotein_ADH-like_sf"/>
</dbReference>
<dbReference type="Gene3D" id="2.140.10.10">
    <property type="entry name" value="Quinoprotein alcohol dehydrogenase-like superfamily"/>
    <property type="match status" value="1"/>
</dbReference>
<dbReference type="Gene3D" id="2.130.10.10">
    <property type="entry name" value="YVTN repeat-like/Quinoprotein amine dehydrogenase"/>
    <property type="match status" value="1"/>
</dbReference>
<feature type="domain" description="Pyrrolo-quinoline quinone repeat" evidence="2">
    <location>
        <begin position="72"/>
        <end position="154"/>
    </location>
</feature>
<evidence type="ECO:0000259" key="2">
    <source>
        <dbReference type="Pfam" id="PF13360"/>
    </source>
</evidence>